<dbReference type="GO" id="GO:0005829">
    <property type="term" value="C:cytosol"/>
    <property type="evidence" value="ECO:0007669"/>
    <property type="project" value="TreeGrafter"/>
</dbReference>
<protein>
    <submittedName>
        <fullName evidence="6">Hypoxanthine phosphoribosyltransferase</fullName>
        <ecNumber evidence="6">2.4.2.8</ecNumber>
    </submittedName>
</protein>
<evidence type="ECO:0000313" key="9">
    <source>
        <dbReference type="Proteomes" id="UP000095591"/>
    </source>
</evidence>
<evidence type="ECO:0000259" key="3">
    <source>
        <dbReference type="Pfam" id="PF00156"/>
    </source>
</evidence>
<dbReference type="PANTHER" id="PTHR43340">
    <property type="entry name" value="HYPOXANTHINE-GUANINE PHOSPHORIBOSYLTRANSFERASE"/>
    <property type="match status" value="1"/>
</dbReference>
<gene>
    <name evidence="6" type="primary">hpt</name>
    <name evidence="5" type="ORF">ERS852380_02531</name>
    <name evidence="4" type="ORF">ERS852429_03306</name>
    <name evidence="6" type="ORF">ERS852560_00568</name>
</gene>
<dbReference type="GO" id="GO:0032264">
    <property type="term" value="P:IMP salvage"/>
    <property type="evidence" value="ECO:0007669"/>
    <property type="project" value="TreeGrafter"/>
</dbReference>
<evidence type="ECO:0000313" key="5">
    <source>
        <dbReference type="EMBL" id="CUO53783.1"/>
    </source>
</evidence>
<organism evidence="6 7">
    <name type="scientific">Parabacteroides distasonis</name>
    <dbReference type="NCBI Taxonomy" id="823"/>
    <lineage>
        <taxon>Bacteria</taxon>
        <taxon>Pseudomonadati</taxon>
        <taxon>Bacteroidota</taxon>
        <taxon>Bacteroidia</taxon>
        <taxon>Bacteroidales</taxon>
        <taxon>Tannerellaceae</taxon>
        <taxon>Parabacteroides</taxon>
    </lineage>
</organism>
<proteinExistence type="predicted"/>
<dbReference type="EMBL" id="CZBM01000002">
    <property type="protein sequence ID" value="CUP72392.1"/>
    <property type="molecule type" value="Genomic_DNA"/>
</dbReference>
<dbReference type="EC" id="2.4.2.8" evidence="6"/>
<dbReference type="SUPFAM" id="SSF53271">
    <property type="entry name" value="PRTase-like"/>
    <property type="match status" value="1"/>
</dbReference>
<evidence type="ECO:0000313" key="7">
    <source>
        <dbReference type="Proteomes" id="UP000095332"/>
    </source>
</evidence>
<dbReference type="OMA" id="CATCASY"/>
<evidence type="ECO:0000313" key="6">
    <source>
        <dbReference type="EMBL" id="CUP72392.1"/>
    </source>
</evidence>
<dbReference type="Proteomes" id="UP000095455">
    <property type="component" value="Unassembled WGS sequence"/>
</dbReference>
<evidence type="ECO:0000313" key="4">
    <source>
        <dbReference type="EMBL" id="CUN28784.1"/>
    </source>
</evidence>
<evidence type="ECO:0000256" key="2">
    <source>
        <dbReference type="ARBA" id="ARBA00049402"/>
    </source>
</evidence>
<comment type="catalytic activity">
    <reaction evidence="2">
        <text>IMP + diphosphate = hypoxanthine + 5-phospho-alpha-D-ribose 1-diphosphate</text>
        <dbReference type="Rhea" id="RHEA:17973"/>
        <dbReference type="ChEBI" id="CHEBI:17368"/>
        <dbReference type="ChEBI" id="CHEBI:33019"/>
        <dbReference type="ChEBI" id="CHEBI:58017"/>
        <dbReference type="ChEBI" id="CHEBI:58053"/>
        <dbReference type="EC" id="2.4.2.8"/>
    </reaction>
    <physiologicalReaction direction="right-to-left" evidence="2">
        <dbReference type="Rhea" id="RHEA:17975"/>
    </physiologicalReaction>
</comment>
<name>A0A174QGG8_PARDI</name>
<dbReference type="Proteomes" id="UP000095332">
    <property type="component" value="Unassembled WGS sequence"/>
</dbReference>
<dbReference type="PANTHER" id="PTHR43340:SF1">
    <property type="entry name" value="HYPOXANTHINE PHOSPHORIBOSYLTRANSFERASE"/>
    <property type="match status" value="1"/>
</dbReference>
<dbReference type="Gene3D" id="3.40.50.2020">
    <property type="match status" value="1"/>
</dbReference>
<dbReference type="EMBL" id="CYXP01000008">
    <property type="protein sequence ID" value="CUN28784.1"/>
    <property type="molecule type" value="Genomic_DNA"/>
</dbReference>
<dbReference type="GO" id="GO:0004422">
    <property type="term" value="F:hypoxanthine phosphoribosyltransferase activity"/>
    <property type="evidence" value="ECO:0007669"/>
    <property type="project" value="TreeGrafter"/>
</dbReference>
<dbReference type="GO" id="GO:0046100">
    <property type="term" value="P:hypoxanthine metabolic process"/>
    <property type="evidence" value="ECO:0007669"/>
    <property type="project" value="TreeGrafter"/>
</dbReference>
<accession>A0A174QGG8</accession>
<dbReference type="Proteomes" id="UP000095591">
    <property type="component" value="Unassembled WGS sequence"/>
</dbReference>
<dbReference type="Pfam" id="PF00156">
    <property type="entry name" value="Pribosyltran"/>
    <property type="match status" value="1"/>
</dbReference>
<evidence type="ECO:0000313" key="8">
    <source>
        <dbReference type="Proteomes" id="UP000095455"/>
    </source>
</evidence>
<dbReference type="InterPro" id="IPR000836">
    <property type="entry name" value="PRTase_dom"/>
</dbReference>
<sequence length="201" mass="22926">MLLHFFVHRRKSCTFVPSKTERFMDRIRLKDKEFELFIPESDIQAAIAKMAVQIKADVEGKNPLFVGVLNGAFMFVAELMRELDVPYELTFARYSSYQGTSSTGILNEIMPVQADIRGRMVILLEDIIDTGFTMSYVMEKLRSEGAADVRLATMLFKPESLKCELTPDYVGLQIPADFIVGHGLDYDELGRSYKDIYKVVE</sequence>
<dbReference type="InterPro" id="IPR050408">
    <property type="entry name" value="HGPRT"/>
</dbReference>
<comment type="catalytic activity">
    <reaction evidence="1">
        <text>GMP + diphosphate = guanine + 5-phospho-alpha-D-ribose 1-diphosphate</text>
        <dbReference type="Rhea" id="RHEA:25424"/>
        <dbReference type="ChEBI" id="CHEBI:16235"/>
        <dbReference type="ChEBI" id="CHEBI:33019"/>
        <dbReference type="ChEBI" id="CHEBI:58017"/>
        <dbReference type="ChEBI" id="CHEBI:58115"/>
        <dbReference type="EC" id="2.4.2.8"/>
    </reaction>
    <physiologicalReaction direction="right-to-left" evidence="1">
        <dbReference type="Rhea" id="RHEA:25426"/>
    </physiologicalReaction>
</comment>
<feature type="domain" description="Phosphoribosyltransferase" evidence="3">
    <location>
        <begin position="44"/>
        <end position="185"/>
    </location>
</feature>
<dbReference type="AlphaFoldDB" id="A0A174QGG8"/>
<keyword evidence="6" id="KW-0808">Transferase</keyword>
<dbReference type="EMBL" id="CYYK01000008">
    <property type="protein sequence ID" value="CUO53783.1"/>
    <property type="molecule type" value="Genomic_DNA"/>
</dbReference>
<evidence type="ECO:0000256" key="1">
    <source>
        <dbReference type="ARBA" id="ARBA00048811"/>
    </source>
</evidence>
<dbReference type="CDD" id="cd06223">
    <property type="entry name" value="PRTases_typeI"/>
    <property type="match status" value="1"/>
</dbReference>
<keyword evidence="6" id="KW-0328">Glycosyltransferase</keyword>
<dbReference type="GO" id="GO:0032263">
    <property type="term" value="P:GMP salvage"/>
    <property type="evidence" value="ECO:0007669"/>
    <property type="project" value="TreeGrafter"/>
</dbReference>
<dbReference type="InterPro" id="IPR029057">
    <property type="entry name" value="PRTase-like"/>
</dbReference>
<reference evidence="7 8" key="1">
    <citation type="submission" date="2015-09" db="EMBL/GenBank/DDBJ databases">
        <authorList>
            <consortium name="Pathogen Informatics"/>
        </authorList>
    </citation>
    <scope>NUCLEOTIDE SEQUENCE [LARGE SCALE GENOMIC DNA]</scope>
    <source>
        <strain evidence="5 8">2789STDY5608822</strain>
        <strain evidence="4 9">2789STDY5608872</strain>
        <strain evidence="6 7">2789STDY5834948</strain>
    </source>
</reference>
<dbReference type="GO" id="GO:0000287">
    <property type="term" value="F:magnesium ion binding"/>
    <property type="evidence" value="ECO:0007669"/>
    <property type="project" value="TreeGrafter"/>
</dbReference>
<dbReference type="GO" id="GO:0006178">
    <property type="term" value="P:guanine salvage"/>
    <property type="evidence" value="ECO:0007669"/>
    <property type="project" value="TreeGrafter"/>
</dbReference>